<dbReference type="EMBL" id="JAUTAL010000001">
    <property type="protein sequence ID" value="MDQ1098084.1"/>
    <property type="molecule type" value="Genomic_DNA"/>
</dbReference>
<evidence type="ECO:0000259" key="2">
    <source>
        <dbReference type="Pfam" id="PF10882"/>
    </source>
</evidence>
<dbReference type="RefSeq" id="WP_307454002.1">
    <property type="nucleotide sequence ID" value="NZ_JAUTAL010000001.1"/>
</dbReference>
<comment type="caution">
    <text evidence="3">The sequence shown here is derived from an EMBL/GenBank/DDBJ whole genome shotgun (WGS) entry which is preliminary data.</text>
</comment>
<protein>
    <recommendedName>
        <fullName evidence="2">Bacterial Pleckstrin homology domain-containing protein</fullName>
    </recommendedName>
</protein>
<keyword evidence="1" id="KW-0812">Transmembrane</keyword>
<evidence type="ECO:0000313" key="3">
    <source>
        <dbReference type="EMBL" id="MDQ1098084.1"/>
    </source>
</evidence>
<evidence type="ECO:0000256" key="1">
    <source>
        <dbReference type="SAM" id="Phobius"/>
    </source>
</evidence>
<feature type="domain" description="Bacterial Pleckstrin homology" evidence="2">
    <location>
        <begin position="67"/>
        <end position="162"/>
    </location>
</feature>
<organism evidence="3 4">
    <name type="scientific">Chryseobacterium camelliae</name>
    <dbReference type="NCBI Taxonomy" id="1265445"/>
    <lineage>
        <taxon>Bacteria</taxon>
        <taxon>Pseudomonadati</taxon>
        <taxon>Bacteroidota</taxon>
        <taxon>Flavobacteriia</taxon>
        <taxon>Flavobacteriales</taxon>
        <taxon>Weeksellaceae</taxon>
        <taxon>Chryseobacterium group</taxon>
        <taxon>Chryseobacterium</taxon>
    </lineage>
</organism>
<keyword evidence="4" id="KW-1185">Reference proteome</keyword>
<feature type="transmembrane region" description="Helical" evidence="1">
    <location>
        <begin position="44"/>
        <end position="63"/>
    </location>
</feature>
<dbReference type="Pfam" id="PF10882">
    <property type="entry name" value="bPH_5"/>
    <property type="match status" value="1"/>
</dbReference>
<accession>A0ABU0TM13</accession>
<feature type="transmembrane region" description="Helical" evidence="1">
    <location>
        <begin position="12"/>
        <end position="32"/>
    </location>
</feature>
<sequence length="177" mass="20915">MVRKYKARMGAMSIFLTVMLNVFIISLYYFIIFRKDYVNIPSTVTKYFLLLLFAIIAIVPYILHPKEYLIKDNYILIKSPVFTIKKINIYDLVDIKETSTHAFNMHIRMFASKGFWGYFGIFNSRPYGRYSVYASNLTDLVFIITKTKNITIISPKQRLDFIMVCQKIRSQQLEKLD</sequence>
<name>A0ABU0TM13_9FLAO</name>
<dbReference type="Proteomes" id="UP001225072">
    <property type="component" value="Unassembled WGS sequence"/>
</dbReference>
<keyword evidence="1" id="KW-1133">Transmembrane helix</keyword>
<keyword evidence="1" id="KW-0472">Membrane</keyword>
<proteinExistence type="predicted"/>
<evidence type="ECO:0000313" key="4">
    <source>
        <dbReference type="Proteomes" id="UP001225072"/>
    </source>
</evidence>
<dbReference type="InterPro" id="IPR027783">
    <property type="entry name" value="Bacterial_PH-related"/>
</dbReference>
<reference evidence="3 4" key="1">
    <citation type="submission" date="2023-07" db="EMBL/GenBank/DDBJ databases">
        <title>Functional and genomic diversity of the sorghum phyllosphere microbiome.</title>
        <authorList>
            <person name="Shade A."/>
        </authorList>
    </citation>
    <scope>NUCLEOTIDE SEQUENCE [LARGE SCALE GENOMIC DNA]</scope>
    <source>
        <strain evidence="3 4">SORGH_AS_1064</strain>
    </source>
</reference>
<gene>
    <name evidence="3" type="ORF">QE404_003231</name>
</gene>